<reference evidence="11" key="1">
    <citation type="submission" date="2006-10" db="EMBL/GenBank/DDBJ databases">
        <authorList>
            <person name="Amadeo P."/>
            <person name="Zhao Q."/>
            <person name="Wortman J."/>
            <person name="Fraser-Liggett C."/>
            <person name="Carlton J."/>
        </authorList>
    </citation>
    <scope>NUCLEOTIDE SEQUENCE</scope>
    <source>
        <strain evidence="11">G3</strain>
    </source>
</reference>
<feature type="transmembrane region" description="Helical" evidence="8">
    <location>
        <begin position="301"/>
        <end position="323"/>
    </location>
</feature>
<evidence type="ECO:0000256" key="3">
    <source>
        <dbReference type="ARBA" id="ARBA00022448"/>
    </source>
</evidence>
<dbReference type="AlphaFoldDB" id="A2DCP9"/>
<dbReference type="InterPro" id="IPR013057">
    <property type="entry name" value="AA_transpt_TM"/>
</dbReference>
<feature type="transmembrane region" description="Helical" evidence="8">
    <location>
        <begin position="178"/>
        <end position="200"/>
    </location>
</feature>
<gene>
    <name evidence="11" type="ORF">TVAG_236990</name>
    <name evidence="10" type="ORF">TVAG_344450</name>
</gene>
<dbReference type="EMBL" id="DS113188">
    <property type="protein sequence ID" value="EAY21673.1"/>
    <property type="molecule type" value="Genomic_DNA"/>
</dbReference>
<keyword evidence="3" id="KW-0813">Transport</keyword>
<evidence type="ECO:0000256" key="1">
    <source>
        <dbReference type="ARBA" id="ARBA00004141"/>
    </source>
</evidence>
<evidence type="ECO:0000256" key="6">
    <source>
        <dbReference type="ARBA" id="ARBA00022989"/>
    </source>
</evidence>
<feature type="transmembrane region" description="Helical" evidence="8">
    <location>
        <begin position="220"/>
        <end position="239"/>
    </location>
</feature>
<comment type="similarity">
    <text evidence="2">Belongs to the amino acid/polyamine transporter 2 family.</text>
</comment>
<evidence type="ECO:0000256" key="5">
    <source>
        <dbReference type="ARBA" id="ARBA00022970"/>
    </source>
</evidence>
<dbReference type="STRING" id="5722.A2DCP9"/>
<dbReference type="GO" id="GO:0003333">
    <property type="term" value="P:amino acid transmembrane transport"/>
    <property type="evidence" value="ECO:0000318"/>
    <property type="project" value="GO_Central"/>
</dbReference>
<comment type="subcellular location">
    <subcellularLocation>
        <location evidence="1">Membrane</location>
        <topology evidence="1">Multi-pass membrane protein</topology>
    </subcellularLocation>
</comment>
<protein>
    <submittedName>
        <fullName evidence="11">Transmembrane amino acid transporter protein</fullName>
    </submittedName>
</protein>
<dbReference type="OrthoDB" id="655540at2759"/>
<feature type="domain" description="Amino acid transporter transmembrane" evidence="9">
    <location>
        <begin position="41"/>
        <end position="423"/>
    </location>
</feature>
<keyword evidence="7 8" id="KW-0472">Membrane</keyword>
<organism evidence="11 12">
    <name type="scientific">Trichomonas vaginalis (strain ATCC PRA-98 / G3)</name>
    <dbReference type="NCBI Taxonomy" id="412133"/>
    <lineage>
        <taxon>Eukaryota</taxon>
        <taxon>Metamonada</taxon>
        <taxon>Parabasalia</taxon>
        <taxon>Trichomonadida</taxon>
        <taxon>Trichomonadidae</taxon>
        <taxon>Trichomonas</taxon>
    </lineage>
</organism>
<proteinExistence type="inferred from homology"/>
<keyword evidence="6 8" id="KW-1133">Transmembrane helix</keyword>
<keyword evidence="5" id="KW-0029">Amino-acid transport</keyword>
<dbReference type="EMBL" id="DS113321">
    <property type="protein sequence ID" value="EAY11351.1"/>
    <property type="molecule type" value="Genomic_DNA"/>
</dbReference>
<dbReference type="eggNOG" id="KOG1305">
    <property type="taxonomic scope" value="Eukaryota"/>
</dbReference>
<dbReference type="PANTHER" id="PTHR22950:SF458">
    <property type="entry name" value="SODIUM-COUPLED NEUTRAL AMINO ACID TRANSPORTER 11-RELATED"/>
    <property type="match status" value="1"/>
</dbReference>
<dbReference type="GO" id="GO:0015179">
    <property type="term" value="F:L-amino acid transmembrane transporter activity"/>
    <property type="evidence" value="ECO:0000318"/>
    <property type="project" value="GO_Central"/>
</dbReference>
<evidence type="ECO:0000256" key="8">
    <source>
        <dbReference type="SAM" id="Phobius"/>
    </source>
</evidence>
<keyword evidence="12" id="KW-1185">Reference proteome</keyword>
<feature type="transmembrane region" description="Helical" evidence="8">
    <location>
        <begin position="68"/>
        <end position="92"/>
    </location>
</feature>
<reference evidence="11" key="2">
    <citation type="journal article" date="2007" name="Science">
        <title>Draft genome sequence of the sexually transmitted pathogen Trichomonas vaginalis.</title>
        <authorList>
            <person name="Carlton J.M."/>
            <person name="Hirt R.P."/>
            <person name="Silva J.C."/>
            <person name="Delcher A.L."/>
            <person name="Schatz M."/>
            <person name="Zhao Q."/>
            <person name="Wortman J.R."/>
            <person name="Bidwell S.L."/>
            <person name="Alsmark U.C.M."/>
            <person name="Besteiro S."/>
            <person name="Sicheritz-Ponten T."/>
            <person name="Noel C.J."/>
            <person name="Dacks J.B."/>
            <person name="Foster P.G."/>
            <person name="Simillion C."/>
            <person name="Van de Peer Y."/>
            <person name="Miranda-Saavedra D."/>
            <person name="Barton G.J."/>
            <person name="Westrop G.D."/>
            <person name="Mueller S."/>
            <person name="Dessi D."/>
            <person name="Fiori P.L."/>
            <person name="Ren Q."/>
            <person name="Paulsen I."/>
            <person name="Zhang H."/>
            <person name="Bastida-Corcuera F.D."/>
            <person name="Simoes-Barbosa A."/>
            <person name="Brown M.T."/>
            <person name="Hayes R.D."/>
            <person name="Mukherjee M."/>
            <person name="Okumura C.Y."/>
            <person name="Schneider R."/>
            <person name="Smith A.J."/>
            <person name="Vanacova S."/>
            <person name="Villalvazo M."/>
            <person name="Haas B.J."/>
            <person name="Pertea M."/>
            <person name="Feldblyum T.V."/>
            <person name="Utterback T.R."/>
            <person name="Shu C.L."/>
            <person name="Osoegawa K."/>
            <person name="de Jong P.J."/>
            <person name="Hrdy I."/>
            <person name="Horvathova L."/>
            <person name="Zubacova Z."/>
            <person name="Dolezal P."/>
            <person name="Malik S.B."/>
            <person name="Logsdon J.M. Jr."/>
            <person name="Henze K."/>
            <person name="Gupta A."/>
            <person name="Wang C.C."/>
            <person name="Dunne R.L."/>
            <person name="Upcroft J.A."/>
            <person name="Upcroft P."/>
            <person name="White O."/>
            <person name="Salzberg S.L."/>
            <person name="Tang P."/>
            <person name="Chiu C.-H."/>
            <person name="Lee Y.-S."/>
            <person name="Embley T.M."/>
            <person name="Coombs G.H."/>
            <person name="Mottram J.C."/>
            <person name="Tachezy J."/>
            <person name="Fraser-Liggett C.M."/>
            <person name="Johnson P.J."/>
        </authorList>
    </citation>
    <scope>NUCLEOTIDE SEQUENCE [LARGE SCALE GENOMIC DNA]</scope>
    <source>
        <strain evidence="11">G3</strain>
    </source>
</reference>
<dbReference type="Proteomes" id="UP000001542">
    <property type="component" value="Unassembled WGS sequence"/>
</dbReference>
<feature type="transmembrane region" description="Helical" evidence="8">
    <location>
        <begin position="402"/>
        <end position="423"/>
    </location>
</feature>
<dbReference type="VEuPathDB" id="TrichDB:TVAGG3_0607430"/>
<dbReference type="RefSeq" id="XP_001582659.1">
    <property type="nucleotide sequence ID" value="XM_001582609.1"/>
</dbReference>
<feature type="transmembrane region" description="Helical" evidence="8">
    <location>
        <begin position="113"/>
        <end position="135"/>
    </location>
</feature>
<evidence type="ECO:0000313" key="12">
    <source>
        <dbReference type="Proteomes" id="UP000001542"/>
    </source>
</evidence>
<dbReference type="Pfam" id="PF01490">
    <property type="entry name" value="Aa_trans"/>
    <property type="match status" value="1"/>
</dbReference>
<dbReference type="VEuPathDB" id="TrichDB:TVAG_236990"/>
<evidence type="ECO:0000256" key="2">
    <source>
        <dbReference type="ARBA" id="ARBA00008066"/>
    </source>
</evidence>
<evidence type="ECO:0000256" key="7">
    <source>
        <dbReference type="ARBA" id="ARBA00023136"/>
    </source>
</evidence>
<evidence type="ECO:0000259" key="9">
    <source>
        <dbReference type="Pfam" id="PF01490"/>
    </source>
</evidence>
<evidence type="ECO:0000313" key="10">
    <source>
        <dbReference type="EMBL" id="EAY11351.1"/>
    </source>
</evidence>
<keyword evidence="4 8" id="KW-0812">Transmembrane</keyword>
<sequence length="429" mass="48597">MDMNDTPLLSEKGSQGIIDVEEKGYLDKKIFIMDTPQDQNMFGAFQILINTAIGSGTLMIPYCYRLGIFSALLMSIVIGIISLSTFCMMIEAAYFTKKYDYRGLFNHLFNPKYIWIIDLIIFLVQIGSCMIYSNWDGVLLNRTFGFKVKVLNSNIFWNFFSTMLMAFPMTIPRSVAKLEGIATIGFFMIIVLICHSVYWFIKDVHNFGFDPNHQLTFLHWDLYVFIPALGINAMSYNCIINLFPTLEHLRNCTVRRGMHLAAWIVVACFFLYAGFGIFTYLDKFDALTANSALELYPAHNPFTIIATISVVFILLVASPLVIWAARTSVDATFFKDKEMTTFRWVSIGFILCLASAGFAATSDNILIFFNIVGGLLIPVVTLLMPSLFFLKATPGRKWYRTVQAIISILFTAVAATACTWQTVLEIKKK</sequence>
<dbReference type="SMR" id="A2DCP9"/>
<feature type="transmembrane region" description="Helical" evidence="8">
    <location>
        <begin position="344"/>
        <end position="361"/>
    </location>
</feature>
<dbReference type="KEGG" id="tva:5467251"/>
<feature type="transmembrane region" description="Helical" evidence="8">
    <location>
        <begin position="260"/>
        <end position="281"/>
    </location>
</feature>
<evidence type="ECO:0000256" key="4">
    <source>
        <dbReference type="ARBA" id="ARBA00022692"/>
    </source>
</evidence>
<accession>A2DCP9</accession>
<feature type="transmembrane region" description="Helical" evidence="8">
    <location>
        <begin position="367"/>
        <end position="390"/>
    </location>
</feature>
<dbReference type="GO" id="GO:0016020">
    <property type="term" value="C:membrane"/>
    <property type="evidence" value="ECO:0000318"/>
    <property type="project" value="GO_Central"/>
</dbReference>
<feature type="transmembrane region" description="Helical" evidence="8">
    <location>
        <begin position="155"/>
        <end position="171"/>
    </location>
</feature>
<dbReference type="PANTHER" id="PTHR22950">
    <property type="entry name" value="AMINO ACID TRANSPORTER"/>
    <property type="match status" value="1"/>
</dbReference>
<feature type="transmembrane region" description="Helical" evidence="8">
    <location>
        <begin position="42"/>
        <end position="62"/>
    </location>
</feature>
<name>A2DCP9_TRIV3</name>
<evidence type="ECO:0000313" key="11">
    <source>
        <dbReference type="EMBL" id="EAY21673.1"/>
    </source>
</evidence>